<dbReference type="GeneID" id="57095601"/>
<proteinExistence type="predicted"/>
<organism evidence="1 2">
    <name type="scientific">Nostoc linckia z8</name>
    <dbReference type="NCBI Taxonomy" id="1628746"/>
    <lineage>
        <taxon>Bacteria</taxon>
        <taxon>Bacillati</taxon>
        <taxon>Cyanobacteriota</taxon>
        <taxon>Cyanophyceae</taxon>
        <taxon>Nostocales</taxon>
        <taxon>Nostocaceae</taxon>
        <taxon>Nostoc</taxon>
    </lineage>
</organism>
<comment type="caution">
    <text evidence="1">The sequence shown here is derived from an EMBL/GenBank/DDBJ whole genome shotgun (WGS) entry which is preliminary data.</text>
</comment>
<dbReference type="Pfam" id="PF17914">
    <property type="entry name" value="HopA1"/>
    <property type="match status" value="1"/>
</dbReference>
<reference evidence="1 2" key="1">
    <citation type="submission" date="2015-02" db="EMBL/GenBank/DDBJ databases">
        <title>Nostoc linckia genome annotation.</title>
        <authorList>
            <person name="Zhou Z."/>
        </authorList>
    </citation>
    <scope>NUCLEOTIDE SEQUENCE [LARGE SCALE GENOMIC DNA]</scope>
    <source>
        <strain evidence="2">z8</strain>
    </source>
</reference>
<dbReference type="RefSeq" id="WP_099068319.1">
    <property type="nucleotide sequence ID" value="NZ_LAHD01000039.1"/>
</dbReference>
<dbReference type="InterPro" id="IPR040871">
    <property type="entry name" value="HopA1"/>
</dbReference>
<evidence type="ECO:0000313" key="1">
    <source>
        <dbReference type="EMBL" id="PHK03383.1"/>
    </source>
</evidence>
<protein>
    <submittedName>
        <fullName evidence="1">Uncharacterized protein</fullName>
    </submittedName>
</protein>
<sequence>MIAELLEISQSQSTQATRQLWDALEDIVNNIQIESDFCIRHPNYKPLDLPEEVIVRFRKMSKDVQNRYSNLQLRSFLYGIYYNGSLQTTLALDGDSSNLHLHQDLENNSFLGVDLAFYDRLHNSNTGEGYFDANWSVVKQVNDDTLMVTKGGLNLHIKRDYHLQPAEQSAVVGDIVAIRLPKNRVQNGFYLAVGNAGPQTIGNPNQQPQTVRIYFNLSPDGAVALMGSLTQQLNEINIPFTFKALYNPADYGRYDSAVLYFEKSYYEAVRLVLQSVYTEMRSHFNPQVPLFTKLLMPGLSLAEEPNQRFAAQESFGTNRCQIIANGLLQASQQGKNSPEERMKAILENFSLLGIELHRSYLNANSEDIYTPLN</sequence>
<dbReference type="AlphaFoldDB" id="A0A9Q5ZC06"/>
<evidence type="ECO:0000313" key="2">
    <source>
        <dbReference type="Proteomes" id="UP000222310"/>
    </source>
</evidence>
<dbReference type="Proteomes" id="UP000222310">
    <property type="component" value="Unassembled WGS sequence"/>
</dbReference>
<gene>
    <name evidence="1" type="ORF">VF08_15280</name>
</gene>
<dbReference type="EMBL" id="LAHD01000039">
    <property type="protein sequence ID" value="PHK03383.1"/>
    <property type="molecule type" value="Genomic_DNA"/>
</dbReference>
<name>A0A9Q5ZC06_NOSLI</name>
<accession>A0A9Q5ZC06</accession>